<name>A0A1K1LDL8_9BACT</name>
<gene>
    <name evidence="2" type="ORF">DESPIGER_0965</name>
</gene>
<dbReference type="AlphaFoldDB" id="A0A1K1LDL8"/>
<organism evidence="2 3">
    <name type="scientific">Desulfovibrio piger</name>
    <dbReference type="NCBI Taxonomy" id="901"/>
    <lineage>
        <taxon>Bacteria</taxon>
        <taxon>Pseudomonadati</taxon>
        <taxon>Thermodesulfobacteriota</taxon>
        <taxon>Desulfovibrionia</taxon>
        <taxon>Desulfovibrionales</taxon>
        <taxon>Desulfovibrionaceae</taxon>
        <taxon>Desulfovibrio</taxon>
    </lineage>
</organism>
<evidence type="ECO:0000256" key="1">
    <source>
        <dbReference type="SAM" id="MobiDB-lite"/>
    </source>
</evidence>
<evidence type="ECO:0000313" key="3">
    <source>
        <dbReference type="Proteomes" id="UP000186323"/>
    </source>
</evidence>
<protein>
    <submittedName>
        <fullName evidence="2">Uncharacterized protein</fullName>
    </submittedName>
</protein>
<dbReference type="Proteomes" id="UP000186323">
    <property type="component" value="Chromosome I"/>
</dbReference>
<dbReference type="EMBL" id="LT630450">
    <property type="protein sequence ID" value="SFV72828.1"/>
    <property type="molecule type" value="Genomic_DNA"/>
</dbReference>
<dbReference type="KEGG" id="dpg:DESPIGER_0965"/>
<accession>A0A1K1LDL8</accession>
<sequence>MLSGLAAPPRGAHAGRTAGFRRRDQLRQGRCAHERHIPAHADVFSGGPALCP</sequence>
<evidence type="ECO:0000313" key="2">
    <source>
        <dbReference type="EMBL" id="SFV72828.1"/>
    </source>
</evidence>
<feature type="region of interest" description="Disordered" evidence="1">
    <location>
        <begin position="1"/>
        <end position="27"/>
    </location>
</feature>
<proteinExistence type="predicted"/>
<reference evidence="3" key="1">
    <citation type="submission" date="2016-10" db="EMBL/GenBank/DDBJ databases">
        <authorList>
            <person name="Wegmann U."/>
        </authorList>
    </citation>
    <scope>NUCLEOTIDE SEQUENCE [LARGE SCALE GENOMIC DNA]</scope>
</reference>
<keyword evidence="3" id="KW-1185">Reference proteome</keyword>